<dbReference type="CDD" id="cd07067">
    <property type="entry name" value="HP_PGM_like"/>
    <property type="match status" value="1"/>
</dbReference>
<feature type="binding site" evidence="1">
    <location>
        <begin position="7"/>
        <end position="14"/>
    </location>
    <ligand>
        <name>substrate</name>
    </ligand>
</feature>
<feature type="binding site" evidence="1">
    <location>
        <position position="56"/>
    </location>
    <ligand>
        <name>substrate</name>
    </ligand>
</feature>
<dbReference type="AlphaFoldDB" id="A0A1G2T062"/>
<name>A0A1G2T062_9BACT</name>
<comment type="caution">
    <text evidence="2">The sequence shown here is derived from an EMBL/GenBank/DDBJ whole genome shotgun (WGS) entry which is preliminary data.</text>
</comment>
<dbReference type="SMART" id="SM00855">
    <property type="entry name" value="PGAM"/>
    <property type="match status" value="1"/>
</dbReference>
<dbReference type="Gene3D" id="3.40.50.1240">
    <property type="entry name" value="Phosphoglycerate mutase-like"/>
    <property type="match status" value="1"/>
</dbReference>
<dbReference type="SUPFAM" id="SSF53254">
    <property type="entry name" value="Phosphoglycerate mutase-like"/>
    <property type="match status" value="1"/>
</dbReference>
<dbReference type="GO" id="GO:0016791">
    <property type="term" value="F:phosphatase activity"/>
    <property type="evidence" value="ECO:0007669"/>
    <property type="project" value="TreeGrafter"/>
</dbReference>
<proteinExistence type="predicted"/>
<organism evidence="2 3">
    <name type="scientific">Candidatus Zambryskibacteria bacterium RIFCSPHIGHO2_01_FULL_46_25</name>
    <dbReference type="NCBI Taxonomy" id="1802738"/>
    <lineage>
        <taxon>Bacteria</taxon>
        <taxon>Candidatus Zambryskiibacteriota</taxon>
    </lineage>
</organism>
<sequence>MNIYFVRHGSTDGNESDQFQLPTIELSEKGKEQAEFMAKRFESIPVDVIFASPMTRASQTARAIAERTGHKVIEDPIFEEIKRPSAVRGRNKSDPEVKTIMKVVKDTFTDPHNRHSDEEDYFQIKERAGKIMNLLSKRSEQNILVVTHGEILKMILAMVIFGDKLTPEIYDEVKRTFVPHNTGITLIQYDHSFGLHESGWYILGWNDHAHLGEVK</sequence>
<evidence type="ECO:0000313" key="3">
    <source>
        <dbReference type="Proteomes" id="UP000178107"/>
    </source>
</evidence>
<protein>
    <recommendedName>
        <fullName evidence="4">Phosphoglycerate mutase</fullName>
    </recommendedName>
</protein>
<evidence type="ECO:0000313" key="2">
    <source>
        <dbReference type="EMBL" id="OHA90388.1"/>
    </source>
</evidence>
<dbReference type="Pfam" id="PF00300">
    <property type="entry name" value="His_Phos_1"/>
    <property type="match status" value="1"/>
</dbReference>
<accession>A0A1G2T062</accession>
<evidence type="ECO:0000256" key="1">
    <source>
        <dbReference type="PIRSR" id="PIRSR613078-2"/>
    </source>
</evidence>
<dbReference type="Proteomes" id="UP000178107">
    <property type="component" value="Unassembled WGS sequence"/>
</dbReference>
<dbReference type="InterPro" id="IPR050275">
    <property type="entry name" value="PGM_Phosphatase"/>
</dbReference>
<dbReference type="EMBL" id="MHVH01000005">
    <property type="protein sequence ID" value="OHA90388.1"/>
    <property type="molecule type" value="Genomic_DNA"/>
</dbReference>
<dbReference type="PANTHER" id="PTHR48100">
    <property type="entry name" value="BROAD-SPECIFICITY PHOSPHATASE YOR283W-RELATED"/>
    <property type="match status" value="1"/>
</dbReference>
<evidence type="ECO:0008006" key="4">
    <source>
        <dbReference type="Google" id="ProtNLM"/>
    </source>
</evidence>
<gene>
    <name evidence="2" type="ORF">A2838_02205</name>
</gene>
<reference evidence="2 3" key="1">
    <citation type="journal article" date="2016" name="Nat. Commun.">
        <title>Thousands of microbial genomes shed light on interconnected biogeochemical processes in an aquifer system.</title>
        <authorList>
            <person name="Anantharaman K."/>
            <person name="Brown C.T."/>
            <person name="Hug L.A."/>
            <person name="Sharon I."/>
            <person name="Castelle C.J."/>
            <person name="Probst A.J."/>
            <person name="Thomas B.C."/>
            <person name="Singh A."/>
            <person name="Wilkins M.J."/>
            <person name="Karaoz U."/>
            <person name="Brodie E.L."/>
            <person name="Williams K.H."/>
            <person name="Hubbard S.S."/>
            <person name="Banfield J.F."/>
        </authorList>
    </citation>
    <scope>NUCLEOTIDE SEQUENCE [LARGE SCALE GENOMIC DNA]</scope>
</reference>
<dbReference type="InterPro" id="IPR013078">
    <property type="entry name" value="His_Pase_superF_clade-1"/>
</dbReference>
<dbReference type="InterPro" id="IPR029033">
    <property type="entry name" value="His_PPase_superfam"/>
</dbReference>